<evidence type="ECO:0000256" key="1">
    <source>
        <dbReference type="ARBA" id="ARBA00005230"/>
    </source>
</evidence>
<name>A0A0G4JSA8_9GAMM</name>
<dbReference type="Pfam" id="PF01845">
    <property type="entry name" value="CcdB"/>
    <property type="match status" value="1"/>
</dbReference>
<organism evidence="9 10">
    <name type="scientific">Brenneria goodwinii</name>
    <dbReference type="NCBI Taxonomy" id="1109412"/>
    <lineage>
        <taxon>Bacteria</taxon>
        <taxon>Pseudomonadati</taxon>
        <taxon>Pseudomonadota</taxon>
        <taxon>Gammaproteobacteria</taxon>
        <taxon>Enterobacterales</taxon>
        <taxon>Pectobacteriaceae</taxon>
        <taxon>Brenneria</taxon>
    </lineage>
</organism>
<gene>
    <name evidence="9" type="ORF">BN1221_00961</name>
</gene>
<dbReference type="AlphaFoldDB" id="A0A0G4JSA8"/>
<dbReference type="STRING" id="1109412.BN1221_00961"/>
<dbReference type="InterPro" id="IPR011067">
    <property type="entry name" value="Plasmid_toxin/cell-grow_inhib"/>
</dbReference>
<evidence type="ECO:0000256" key="4">
    <source>
        <dbReference type="ARBA" id="ARBA00022649"/>
    </source>
</evidence>
<accession>A0A0G4JSA8</accession>
<keyword evidence="10" id="KW-1185">Reference proteome</keyword>
<reference evidence="10" key="1">
    <citation type="submission" date="2015-01" db="EMBL/GenBank/DDBJ databases">
        <authorList>
            <person name="Paterson Steve"/>
        </authorList>
    </citation>
    <scope>NUCLEOTIDE SEQUENCE [LARGE SCALE GENOMIC DNA]</scope>
    <source>
        <strain evidence="10">OBR1</strain>
    </source>
</reference>
<keyword evidence="3" id="KW-0678">Repressor</keyword>
<dbReference type="InterPro" id="IPR002712">
    <property type="entry name" value="CcdB"/>
</dbReference>
<dbReference type="EMBL" id="CGIG01000001">
    <property type="protein sequence ID" value="CPR14546.1"/>
    <property type="molecule type" value="Genomic_DNA"/>
</dbReference>
<evidence type="ECO:0000256" key="7">
    <source>
        <dbReference type="ARBA" id="ARBA00029628"/>
    </source>
</evidence>
<keyword evidence="4" id="KW-1277">Toxin-antitoxin system</keyword>
<dbReference type="Gene3D" id="2.30.30.110">
    <property type="match status" value="1"/>
</dbReference>
<dbReference type="Proteomes" id="UP000044377">
    <property type="component" value="Unassembled WGS sequence"/>
</dbReference>
<evidence type="ECO:0000313" key="9">
    <source>
        <dbReference type="EMBL" id="CPR14546.1"/>
    </source>
</evidence>
<protein>
    <recommendedName>
        <fullName evidence="2">Toxin CcdB</fullName>
    </recommendedName>
    <alternativeName>
        <fullName evidence="8">Cytotoxic protein CcdB</fullName>
    </alternativeName>
    <alternativeName>
        <fullName evidence="7">Protein LetD</fullName>
    </alternativeName>
</protein>
<comment type="similarity">
    <text evidence="1">Belongs to the CcdB toxin family.</text>
</comment>
<sequence>MNKTLFPQIRINGENYRLMTTELSSVPVEVIGEMIADLSDSANEIKDAINLMFWKI</sequence>
<evidence type="ECO:0000256" key="8">
    <source>
        <dbReference type="ARBA" id="ARBA00033135"/>
    </source>
</evidence>
<dbReference type="GO" id="GO:0008657">
    <property type="term" value="F:DNA topoisomerase type II (double strand cut, ATP-hydrolyzing) inhibitor activity"/>
    <property type="evidence" value="ECO:0007669"/>
    <property type="project" value="InterPro"/>
</dbReference>
<evidence type="ECO:0000256" key="6">
    <source>
        <dbReference type="ARBA" id="ARBA00023163"/>
    </source>
</evidence>
<dbReference type="SUPFAM" id="SSF50118">
    <property type="entry name" value="Cell growth inhibitor/plasmid maintenance toxic component"/>
    <property type="match status" value="1"/>
</dbReference>
<proteinExistence type="inferred from homology"/>
<evidence type="ECO:0000256" key="5">
    <source>
        <dbReference type="ARBA" id="ARBA00023015"/>
    </source>
</evidence>
<dbReference type="GO" id="GO:0006276">
    <property type="term" value="P:plasmid maintenance"/>
    <property type="evidence" value="ECO:0007669"/>
    <property type="project" value="InterPro"/>
</dbReference>
<keyword evidence="6" id="KW-0804">Transcription</keyword>
<keyword evidence="5" id="KW-0805">Transcription regulation</keyword>
<evidence type="ECO:0000256" key="3">
    <source>
        <dbReference type="ARBA" id="ARBA00022491"/>
    </source>
</evidence>
<evidence type="ECO:0000313" key="10">
    <source>
        <dbReference type="Proteomes" id="UP000044377"/>
    </source>
</evidence>
<evidence type="ECO:0000256" key="2">
    <source>
        <dbReference type="ARBA" id="ARBA00015075"/>
    </source>
</evidence>